<sequence length="180" mass="19174">MVINKKQSGFTLIELLAVIGIITVLSTLGIVAARYALNNAKDKKAGYDCVAIARAIQFLGNDTGSWPGGLDVNSVAADDSADFCVYTVDNCLHALSDNEAGLIGTDGSYIGWDGLYMPSLPNDPWGEQYFFDGNYQVKSDNTPCAGAGGCLPAVVVGSYGPNKQGHNSYEEDDIIFVLYK</sequence>
<protein>
    <recommendedName>
        <fullName evidence="4">Type II secretion system protein GspG C-terminal domain-containing protein</fullName>
    </recommendedName>
</protein>
<proteinExistence type="predicted"/>
<dbReference type="Proteomes" id="UP000230729">
    <property type="component" value="Unassembled WGS sequence"/>
</dbReference>
<name>A0A2G9ZKN2_9BACT</name>
<accession>A0A2G9ZKN2</accession>
<dbReference type="SUPFAM" id="SSF54523">
    <property type="entry name" value="Pili subunits"/>
    <property type="match status" value="1"/>
</dbReference>
<evidence type="ECO:0008006" key="4">
    <source>
        <dbReference type="Google" id="ProtNLM"/>
    </source>
</evidence>
<feature type="transmembrane region" description="Helical" evidence="1">
    <location>
        <begin position="12"/>
        <end position="37"/>
    </location>
</feature>
<keyword evidence="1" id="KW-0472">Membrane</keyword>
<dbReference type="InterPro" id="IPR045584">
    <property type="entry name" value="Pilin-like"/>
</dbReference>
<dbReference type="NCBIfam" id="TIGR02532">
    <property type="entry name" value="IV_pilin_GFxxxE"/>
    <property type="match status" value="1"/>
</dbReference>
<dbReference type="AlphaFoldDB" id="A0A2G9ZKN2"/>
<gene>
    <name evidence="2" type="ORF">COX22_02890</name>
</gene>
<comment type="caution">
    <text evidence="2">The sequence shown here is derived from an EMBL/GenBank/DDBJ whole genome shotgun (WGS) entry which is preliminary data.</text>
</comment>
<dbReference type="Gene3D" id="3.30.700.10">
    <property type="entry name" value="Glycoprotein, Type 4 Pilin"/>
    <property type="match status" value="1"/>
</dbReference>
<evidence type="ECO:0000313" key="2">
    <source>
        <dbReference type="EMBL" id="PIP33712.1"/>
    </source>
</evidence>
<dbReference type="InterPro" id="IPR012902">
    <property type="entry name" value="N_methyl_site"/>
</dbReference>
<keyword evidence="1" id="KW-0812">Transmembrane</keyword>
<reference evidence="2 3" key="1">
    <citation type="submission" date="2017-09" db="EMBL/GenBank/DDBJ databases">
        <title>Depth-based differentiation of microbial function through sediment-hosted aquifers and enrichment of novel symbionts in the deep terrestrial subsurface.</title>
        <authorList>
            <person name="Probst A.J."/>
            <person name="Ladd B."/>
            <person name="Jarett J.K."/>
            <person name="Geller-Mcgrath D.E."/>
            <person name="Sieber C.M."/>
            <person name="Emerson J.B."/>
            <person name="Anantharaman K."/>
            <person name="Thomas B.C."/>
            <person name="Malmstrom R."/>
            <person name="Stieglmeier M."/>
            <person name="Klingl A."/>
            <person name="Woyke T."/>
            <person name="Ryan C.M."/>
            <person name="Banfield J.F."/>
        </authorList>
    </citation>
    <scope>NUCLEOTIDE SEQUENCE [LARGE SCALE GENOMIC DNA]</scope>
    <source>
        <strain evidence="2">CG23_combo_of_CG06-09_8_20_14_all_49_15</strain>
    </source>
</reference>
<evidence type="ECO:0000256" key="1">
    <source>
        <dbReference type="SAM" id="Phobius"/>
    </source>
</evidence>
<keyword evidence="1" id="KW-1133">Transmembrane helix</keyword>
<organism evidence="2 3">
    <name type="scientific">Candidatus Falkowbacteria bacterium CG23_combo_of_CG06-09_8_20_14_all_49_15</name>
    <dbReference type="NCBI Taxonomy" id="1974572"/>
    <lineage>
        <taxon>Bacteria</taxon>
        <taxon>Candidatus Falkowiibacteriota</taxon>
    </lineage>
</organism>
<dbReference type="PROSITE" id="PS00409">
    <property type="entry name" value="PROKAR_NTER_METHYL"/>
    <property type="match status" value="1"/>
</dbReference>
<dbReference type="EMBL" id="PCSD01000069">
    <property type="protein sequence ID" value="PIP33712.1"/>
    <property type="molecule type" value="Genomic_DNA"/>
</dbReference>
<dbReference type="Pfam" id="PF07963">
    <property type="entry name" value="N_methyl"/>
    <property type="match status" value="1"/>
</dbReference>
<evidence type="ECO:0000313" key="3">
    <source>
        <dbReference type="Proteomes" id="UP000230729"/>
    </source>
</evidence>